<feature type="non-terminal residue" evidence="1">
    <location>
        <position position="1"/>
    </location>
</feature>
<name>A0A382FPA7_9ZZZZ</name>
<gene>
    <name evidence="1" type="ORF">METZ01_LOCUS216665</name>
</gene>
<dbReference type="AlphaFoldDB" id="A0A382FPA7"/>
<sequence length="222" mass="25720">FCGNYNIAYSLLRSFLECHMRGVFLNQLALSQHESGLWKVALSSPVQDSYGELVNQLKNYRANYDKILDNAQFLDMVSGLKLDLSFSELLKQLISWKFTNPEQNYHNFRNYSRYGKLSGYAHSEEKTHDISRLKRHFGNDEQKAIMGTSMIVPQLSKEYLSDMCCVIDASMVVMFNFISSVLTFDFYSGFEEFITDLKEDPRFSSAHLNYCTKWMSAYLESA</sequence>
<organism evidence="1">
    <name type="scientific">marine metagenome</name>
    <dbReference type="NCBI Taxonomy" id="408172"/>
    <lineage>
        <taxon>unclassified sequences</taxon>
        <taxon>metagenomes</taxon>
        <taxon>ecological metagenomes</taxon>
    </lineage>
</organism>
<reference evidence="1" key="1">
    <citation type="submission" date="2018-05" db="EMBL/GenBank/DDBJ databases">
        <authorList>
            <person name="Lanie J.A."/>
            <person name="Ng W.-L."/>
            <person name="Kazmierczak K.M."/>
            <person name="Andrzejewski T.M."/>
            <person name="Davidsen T.M."/>
            <person name="Wayne K.J."/>
            <person name="Tettelin H."/>
            <person name="Glass J.I."/>
            <person name="Rusch D."/>
            <person name="Podicherti R."/>
            <person name="Tsui H.-C.T."/>
            <person name="Winkler M.E."/>
        </authorList>
    </citation>
    <scope>NUCLEOTIDE SEQUENCE</scope>
</reference>
<protein>
    <submittedName>
        <fullName evidence="1">Uncharacterized protein</fullName>
    </submittedName>
</protein>
<dbReference type="EMBL" id="UINC01050626">
    <property type="protein sequence ID" value="SVB63811.1"/>
    <property type="molecule type" value="Genomic_DNA"/>
</dbReference>
<accession>A0A382FPA7</accession>
<proteinExistence type="predicted"/>
<evidence type="ECO:0000313" key="1">
    <source>
        <dbReference type="EMBL" id="SVB63811.1"/>
    </source>
</evidence>